<feature type="region of interest" description="Disordered" evidence="1">
    <location>
        <begin position="1"/>
        <end position="93"/>
    </location>
</feature>
<dbReference type="KEGG" id="cbr:CBG_17399"/>
<dbReference type="WormBase" id="CBG17399">
    <property type="protein sequence ID" value="CBP39691"/>
    <property type="gene ID" value="WBGene00037036"/>
</dbReference>
<dbReference type="GeneID" id="8586002"/>
<reference evidence="2 3" key="1">
    <citation type="journal article" date="2003" name="PLoS Biol.">
        <title>The genome sequence of Caenorhabditis briggsae: a platform for comparative genomics.</title>
        <authorList>
            <person name="Stein L.D."/>
            <person name="Bao Z."/>
            <person name="Blasiar D."/>
            <person name="Blumenthal T."/>
            <person name="Brent M.R."/>
            <person name="Chen N."/>
            <person name="Chinwalla A."/>
            <person name="Clarke L."/>
            <person name="Clee C."/>
            <person name="Coghlan A."/>
            <person name="Coulson A."/>
            <person name="D'Eustachio P."/>
            <person name="Fitch D.H."/>
            <person name="Fulton L.A."/>
            <person name="Fulton R.E."/>
            <person name="Griffiths-Jones S."/>
            <person name="Harris T.W."/>
            <person name="Hillier L.W."/>
            <person name="Kamath R."/>
            <person name="Kuwabara P.E."/>
            <person name="Mardis E.R."/>
            <person name="Marra M.A."/>
            <person name="Miner T.L."/>
            <person name="Minx P."/>
            <person name="Mullikin J.C."/>
            <person name="Plumb R.W."/>
            <person name="Rogers J."/>
            <person name="Schein J.E."/>
            <person name="Sohrmann M."/>
            <person name="Spieth J."/>
            <person name="Stajich J.E."/>
            <person name="Wei C."/>
            <person name="Willey D."/>
            <person name="Wilson R.K."/>
            <person name="Durbin R."/>
            <person name="Waterston R.H."/>
        </authorList>
    </citation>
    <scope>NUCLEOTIDE SEQUENCE [LARGE SCALE GENOMIC DNA]</scope>
    <source>
        <strain evidence="2 3">AF16</strain>
    </source>
</reference>
<feature type="compositionally biased region" description="Pro residues" evidence="1">
    <location>
        <begin position="80"/>
        <end position="92"/>
    </location>
</feature>
<evidence type="ECO:0000313" key="2">
    <source>
        <dbReference type="EMBL" id="CAP35067.2"/>
    </source>
</evidence>
<dbReference type="CTD" id="8586002"/>
<feature type="compositionally biased region" description="Low complexity" evidence="1">
    <location>
        <begin position="1"/>
        <end position="20"/>
    </location>
</feature>
<dbReference type="HOGENOM" id="CLU_720091_0_0_1"/>
<dbReference type="Proteomes" id="UP000008549">
    <property type="component" value="Unassembled WGS sequence"/>
</dbReference>
<organism evidence="2 3">
    <name type="scientific">Caenorhabditis briggsae</name>
    <dbReference type="NCBI Taxonomy" id="6238"/>
    <lineage>
        <taxon>Eukaryota</taxon>
        <taxon>Metazoa</taxon>
        <taxon>Ecdysozoa</taxon>
        <taxon>Nematoda</taxon>
        <taxon>Chromadorea</taxon>
        <taxon>Rhabditida</taxon>
        <taxon>Rhabditina</taxon>
        <taxon>Rhabditomorpha</taxon>
        <taxon>Rhabditoidea</taxon>
        <taxon>Rhabditidae</taxon>
        <taxon>Peloderinae</taxon>
        <taxon>Caenorhabditis</taxon>
    </lineage>
</organism>
<accession>A8XQZ2</accession>
<evidence type="ECO:0000313" key="3">
    <source>
        <dbReference type="Proteomes" id="UP000008549"/>
    </source>
</evidence>
<dbReference type="RefSeq" id="XP_045096192.1">
    <property type="nucleotide sequence ID" value="XM_045239165.1"/>
</dbReference>
<dbReference type="AlphaFoldDB" id="A8XQZ2"/>
<sequence length="384" mass="43400">MAATTASSKSSAQGAMRRSAGGNGAGRNGLAPPQPPHMYVMNRRVTRSQARNGAIIQALEAPPRNPNAPGPSQLLWQVPETPPRNPNAPGPSQPLWNPGTLNGLPPPVLPWLAPEDQPRFPNALGPPILPWIDPEAPRPMIPIVPVGGGIAEYQQQQQRRGEIEEIVLSSDDDDEDEEPEDENLMQNMRRRAVQPQLLMDKFNRWMRLGFFFCTIESKFFFFEIKIYNFKFPALIDNFDGEAKAMEAEANKKWRELLLIYGDGHVPGQDGYPSCGTPRIKHELRLMSKHIDFFAGLLCKFVTEFDNSQLRLNKMRRATALIKGIMVFDRERRVPIYNNMSPGITDFDRELDIFKVNAGLFIEYLRTYQQYPTPRPNIAVLLAKP</sequence>
<evidence type="ECO:0000313" key="4">
    <source>
        <dbReference type="WormBase" id="CBG17399"/>
    </source>
</evidence>
<dbReference type="EMBL" id="HE600924">
    <property type="protein sequence ID" value="CAP35067.2"/>
    <property type="molecule type" value="Genomic_DNA"/>
</dbReference>
<protein>
    <submittedName>
        <fullName evidence="2">Protein CBG17399</fullName>
    </submittedName>
</protein>
<name>A8XQZ2_CAEBR</name>
<evidence type="ECO:0000256" key="1">
    <source>
        <dbReference type="SAM" id="MobiDB-lite"/>
    </source>
</evidence>
<dbReference type="eggNOG" id="ENOG502TI88">
    <property type="taxonomic scope" value="Eukaryota"/>
</dbReference>
<proteinExistence type="predicted"/>
<gene>
    <name evidence="2 4" type="ORF">CBG17399</name>
    <name evidence="2" type="ORF">CBG_17399</name>
</gene>
<keyword evidence="3" id="KW-1185">Reference proteome</keyword>
<reference evidence="2 3" key="2">
    <citation type="journal article" date="2011" name="PLoS Genet.">
        <title>Caenorhabditis briggsae recombinant inbred line genotypes reveal inter-strain incompatibility and the evolution of recombination.</title>
        <authorList>
            <person name="Ross J.A."/>
            <person name="Koboldt D.C."/>
            <person name="Staisch J.E."/>
            <person name="Chamberlin H.M."/>
            <person name="Gupta B.P."/>
            <person name="Miller R.D."/>
            <person name="Baird S.E."/>
            <person name="Haag E.S."/>
        </authorList>
    </citation>
    <scope>NUCLEOTIDE SEQUENCE [LARGE SCALE GENOMIC DNA]</scope>
    <source>
        <strain evidence="2 3">AF16</strain>
    </source>
</reference>
<dbReference type="InParanoid" id="A8XQZ2"/>